<dbReference type="RefSeq" id="WP_093839972.1">
    <property type="nucleotide sequence ID" value="NZ_FOLM01000010.1"/>
</dbReference>
<dbReference type="STRING" id="910347.SAMN05421773_110133"/>
<name>A0A1I1PXK3_9ACTN</name>
<proteinExistence type="predicted"/>
<accession>A0A1I1PXK3</accession>
<evidence type="ECO:0000313" key="2">
    <source>
        <dbReference type="Proteomes" id="UP000199207"/>
    </source>
</evidence>
<dbReference type="EMBL" id="FOLM01000010">
    <property type="protein sequence ID" value="SFD14651.1"/>
    <property type="molecule type" value="Genomic_DNA"/>
</dbReference>
<reference evidence="1 2" key="1">
    <citation type="submission" date="2016-10" db="EMBL/GenBank/DDBJ databases">
        <authorList>
            <person name="de Groot N.N."/>
        </authorList>
    </citation>
    <scope>NUCLEOTIDE SEQUENCE [LARGE SCALE GENOMIC DNA]</scope>
    <source>
        <strain evidence="1 2">CGMCC 4.5739</strain>
    </source>
</reference>
<sequence length="211" mass="23303">MTTWNKLTKDDQQHARDLLDSLRDYGVHTSLSQVAANLNRASQWAAGRLRLATLCQRAGWDTTTIAPTYQTTGDTRMVHLPTTAFRAALDAAKEAPTDTPGDHGTHYTAAVRLKDGRLVEKNYAIVQVRTTRGTTRQILTGRRRELGDTDPGMTWAEPAPNTHHPQRGLACAECGTYGASILRRDSLDRVAFVCPDCEADAHFTERPFASL</sequence>
<keyword evidence="2" id="KW-1185">Reference proteome</keyword>
<dbReference type="OrthoDB" id="3537979at2"/>
<evidence type="ECO:0000313" key="1">
    <source>
        <dbReference type="EMBL" id="SFD14651.1"/>
    </source>
</evidence>
<gene>
    <name evidence="1" type="ORF">SAMN05421773_110133</name>
</gene>
<organism evidence="1 2">
    <name type="scientific">Streptomyces aidingensis</name>
    <dbReference type="NCBI Taxonomy" id="910347"/>
    <lineage>
        <taxon>Bacteria</taxon>
        <taxon>Bacillati</taxon>
        <taxon>Actinomycetota</taxon>
        <taxon>Actinomycetes</taxon>
        <taxon>Kitasatosporales</taxon>
        <taxon>Streptomycetaceae</taxon>
        <taxon>Streptomyces</taxon>
    </lineage>
</organism>
<protein>
    <submittedName>
        <fullName evidence="1">Uncharacterized protein</fullName>
    </submittedName>
</protein>
<dbReference type="AlphaFoldDB" id="A0A1I1PXK3"/>
<dbReference type="Proteomes" id="UP000199207">
    <property type="component" value="Unassembled WGS sequence"/>
</dbReference>